<dbReference type="OrthoDB" id="9794725at2"/>
<dbReference type="PATRIC" id="fig|1423806.3.peg.183"/>
<evidence type="ECO:0000313" key="4">
    <source>
        <dbReference type="Proteomes" id="UP000050961"/>
    </source>
</evidence>
<dbReference type="STRING" id="1423806.FD15_GL000180"/>
<dbReference type="Proteomes" id="UP000050961">
    <property type="component" value="Unassembled WGS sequence"/>
</dbReference>
<protein>
    <submittedName>
        <fullName evidence="3">Sugar hydrolase</fullName>
    </submittedName>
</protein>
<dbReference type="SUPFAM" id="SSF53474">
    <property type="entry name" value="alpha/beta-Hydrolases"/>
    <property type="match status" value="1"/>
</dbReference>
<dbReference type="InterPro" id="IPR049492">
    <property type="entry name" value="BD-FAE-like_dom"/>
</dbReference>
<dbReference type="RefSeq" id="WP_034989578.1">
    <property type="nucleotide sequence ID" value="NZ_AYZF01000008.1"/>
</dbReference>
<accession>A0A023D023</accession>
<dbReference type="AlphaFoldDB" id="A0A023D023"/>
<dbReference type="Pfam" id="PF20434">
    <property type="entry name" value="BD-FAE"/>
    <property type="match status" value="1"/>
</dbReference>
<dbReference type="InterPro" id="IPR029058">
    <property type="entry name" value="AB_hydrolase_fold"/>
</dbReference>
<comment type="caution">
    <text evidence="3">The sequence shown here is derived from an EMBL/GenBank/DDBJ whole genome shotgun (WGS) entry which is preliminary data.</text>
</comment>
<keyword evidence="1 3" id="KW-0378">Hydrolase</keyword>
<name>A0A023D023_9LACO</name>
<keyword evidence="4" id="KW-1185">Reference proteome</keyword>
<dbReference type="PANTHER" id="PTHR48081:SF6">
    <property type="entry name" value="PEPTIDASE S9 PROLYL OLIGOPEPTIDASE CATALYTIC DOMAIN-CONTAINING PROTEIN"/>
    <property type="match status" value="1"/>
</dbReference>
<evidence type="ECO:0000256" key="1">
    <source>
        <dbReference type="ARBA" id="ARBA00022801"/>
    </source>
</evidence>
<evidence type="ECO:0000313" key="3">
    <source>
        <dbReference type="EMBL" id="KRN06632.1"/>
    </source>
</evidence>
<dbReference type="EMBL" id="AYZF01000008">
    <property type="protein sequence ID" value="KRN06632.1"/>
    <property type="molecule type" value="Genomic_DNA"/>
</dbReference>
<feature type="domain" description="BD-FAE-like" evidence="2">
    <location>
        <begin position="29"/>
        <end position="234"/>
    </location>
</feature>
<dbReference type="GO" id="GO:0016787">
    <property type="term" value="F:hydrolase activity"/>
    <property type="evidence" value="ECO:0007669"/>
    <property type="project" value="UniProtKB-KW"/>
</dbReference>
<evidence type="ECO:0000259" key="2">
    <source>
        <dbReference type="Pfam" id="PF20434"/>
    </source>
</evidence>
<reference evidence="3 4" key="1">
    <citation type="journal article" date="2015" name="Genome Announc.">
        <title>Expanding the biotechnology potential of lactobacilli through comparative genomics of 213 strains and associated genera.</title>
        <authorList>
            <person name="Sun Z."/>
            <person name="Harris H.M."/>
            <person name="McCann A."/>
            <person name="Guo C."/>
            <person name="Argimon S."/>
            <person name="Zhang W."/>
            <person name="Yang X."/>
            <person name="Jeffery I.B."/>
            <person name="Cooney J.C."/>
            <person name="Kagawa T.F."/>
            <person name="Liu W."/>
            <person name="Song Y."/>
            <person name="Salvetti E."/>
            <person name="Wrobel A."/>
            <person name="Rasinkangas P."/>
            <person name="Parkhill J."/>
            <person name="Rea M.C."/>
            <person name="O'Sullivan O."/>
            <person name="Ritari J."/>
            <person name="Douillard F.P."/>
            <person name="Paul Ross R."/>
            <person name="Yang R."/>
            <person name="Briner A.E."/>
            <person name="Felis G.E."/>
            <person name="de Vos W.M."/>
            <person name="Barrangou R."/>
            <person name="Klaenhammer T.R."/>
            <person name="Caufield P.W."/>
            <person name="Cui Y."/>
            <person name="Zhang H."/>
            <person name="O'Toole P.W."/>
        </authorList>
    </citation>
    <scope>NUCLEOTIDE SEQUENCE [LARGE SCALE GENOMIC DNA]</scope>
    <source>
        <strain evidence="3 4">DSM 21376</strain>
    </source>
</reference>
<proteinExistence type="predicted"/>
<dbReference type="InterPro" id="IPR050300">
    <property type="entry name" value="GDXG_lipolytic_enzyme"/>
</dbReference>
<gene>
    <name evidence="3" type="ORF">FD15_GL000180</name>
</gene>
<dbReference type="PANTHER" id="PTHR48081">
    <property type="entry name" value="AB HYDROLASE SUPERFAMILY PROTEIN C4A8.06C"/>
    <property type="match status" value="1"/>
</dbReference>
<organism evidence="3 4">
    <name type="scientific">Liquorilactobacillus sucicola DSM 21376 = JCM 15457</name>
    <dbReference type="NCBI Taxonomy" id="1423806"/>
    <lineage>
        <taxon>Bacteria</taxon>
        <taxon>Bacillati</taxon>
        <taxon>Bacillota</taxon>
        <taxon>Bacilli</taxon>
        <taxon>Lactobacillales</taxon>
        <taxon>Lactobacillaceae</taxon>
        <taxon>Liquorilactobacillus</taxon>
    </lineage>
</organism>
<dbReference type="Gene3D" id="3.40.50.1820">
    <property type="entry name" value="alpha/beta hydrolase"/>
    <property type="match status" value="1"/>
</dbReference>
<dbReference type="eggNOG" id="COG0657">
    <property type="taxonomic scope" value="Bacteria"/>
</dbReference>
<sequence length="288" mass="32317">MQYFEKKIGNKTAKAVFYLHEPSPEIKPNRKYSTIVICPGGGYMWTSDREAEPIAMEFFAKGYDCCIVYYSTEGLAAYQKNDNLPQEPVSAFPTPLVELALSISILRENSSAWSIDPDSIYLLGFSAGGNLAGLLSVYWNEDWLKKLTKKKSSLYRPNAVILAYAVLDFTPYATTNNDDRVALAITGSKRATFEELNQVSPLNHVSKDTPPSFIWCTMQDPIVPVENSLAYATALRRKNIPFELHIYEKGKHGLALADWRTDSKKDHSQSNSQAASWINLADGWLKNL</sequence>